<feature type="transmembrane region" description="Helical" evidence="6">
    <location>
        <begin position="79"/>
        <end position="101"/>
    </location>
</feature>
<comment type="caution">
    <text evidence="8">The sequence shown here is derived from an EMBL/GenBank/DDBJ whole genome shotgun (WGS) entry which is preliminary data.</text>
</comment>
<dbReference type="InterPro" id="IPR015414">
    <property type="entry name" value="TMEM64"/>
</dbReference>
<dbReference type="AlphaFoldDB" id="A0A644XSB6"/>
<feature type="transmembrane region" description="Helical" evidence="6">
    <location>
        <begin position="7"/>
        <end position="26"/>
    </location>
</feature>
<evidence type="ECO:0000256" key="6">
    <source>
        <dbReference type="SAM" id="Phobius"/>
    </source>
</evidence>
<gene>
    <name evidence="8" type="ORF">SDC9_65387</name>
</gene>
<dbReference type="Pfam" id="PF09335">
    <property type="entry name" value="VTT_dom"/>
    <property type="match status" value="1"/>
</dbReference>
<name>A0A644XSB6_9ZZZZ</name>
<feature type="domain" description="VTT" evidence="7">
    <location>
        <begin position="60"/>
        <end position="176"/>
    </location>
</feature>
<proteinExistence type="predicted"/>
<keyword evidence="2" id="KW-1003">Cell membrane</keyword>
<evidence type="ECO:0000256" key="3">
    <source>
        <dbReference type="ARBA" id="ARBA00022692"/>
    </source>
</evidence>
<feature type="transmembrane region" description="Helical" evidence="6">
    <location>
        <begin position="185"/>
        <end position="202"/>
    </location>
</feature>
<dbReference type="PANTHER" id="PTHR12677:SF49">
    <property type="entry name" value="TVP38_TMEM64 FAMILY MEMBRANE PROTEIN"/>
    <property type="match status" value="1"/>
</dbReference>
<evidence type="ECO:0000313" key="8">
    <source>
        <dbReference type="EMBL" id="MPM18969.1"/>
    </source>
</evidence>
<feature type="transmembrane region" description="Helical" evidence="6">
    <location>
        <begin position="46"/>
        <end position="72"/>
    </location>
</feature>
<organism evidence="8">
    <name type="scientific">bioreactor metagenome</name>
    <dbReference type="NCBI Taxonomy" id="1076179"/>
    <lineage>
        <taxon>unclassified sequences</taxon>
        <taxon>metagenomes</taxon>
        <taxon>ecological metagenomes</taxon>
    </lineage>
</organism>
<evidence type="ECO:0000259" key="7">
    <source>
        <dbReference type="Pfam" id="PF09335"/>
    </source>
</evidence>
<evidence type="ECO:0000256" key="2">
    <source>
        <dbReference type="ARBA" id="ARBA00022475"/>
    </source>
</evidence>
<dbReference type="PANTHER" id="PTHR12677">
    <property type="entry name" value="GOLGI APPARATUS MEMBRANE PROTEIN TVP38-RELATED"/>
    <property type="match status" value="1"/>
</dbReference>
<accession>A0A644XSB6</accession>
<keyword evidence="3 6" id="KW-0812">Transmembrane</keyword>
<feature type="transmembrane region" description="Helical" evidence="6">
    <location>
        <begin position="157"/>
        <end position="179"/>
    </location>
</feature>
<dbReference type="EMBL" id="VSSQ01003086">
    <property type="protein sequence ID" value="MPM18969.1"/>
    <property type="molecule type" value="Genomic_DNA"/>
</dbReference>
<sequence length="212" mass="23623">MKRVSKILTIIVWASSIYVLFKLNLLTGSIDTLKEFFNSCGNYKELIFISISSLRIVALIPSAVFMVFGGVIFSPFEGIILTAISLILSETIVYIASRILFGSDIQKLLINKHPKLYQLLLKNSIKILAIGILCPIAPSDIACFLASSTGLSYRKFILTVMISNMPMMILYGFLGSNFLSSGNSIIIIGFIIMVSLYSLYLWNKEQRLEKLA</sequence>
<dbReference type="GO" id="GO:0005886">
    <property type="term" value="C:plasma membrane"/>
    <property type="evidence" value="ECO:0007669"/>
    <property type="project" value="UniProtKB-SubCell"/>
</dbReference>
<feature type="transmembrane region" description="Helical" evidence="6">
    <location>
        <begin position="125"/>
        <end position="145"/>
    </location>
</feature>
<evidence type="ECO:0000256" key="4">
    <source>
        <dbReference type="ARBA" id="ARBA00022989"/>
    </source>
</evidence>
<protein>
    <recommendedName>
        <fullName evidence="7">VTT domain-containing protein</fullName>
    </recommendedName>
</protein>
<evidence type="ECO:0000256" key="5">
    <source>
        <dbReference type="ARBA" id="ARBA00023136"/>
    </source>
</evidence>
<comment type="subcellular location">
    <subcellularLocation>
        <location evidence="1">Cell membrane</location>
        <topology evidence="1">Multi-pass membrane protein</topology>
    </subcellularLocation>
</comment>
<keyword evidence="5 6" id="KW-0472">Membrane</keyword>
<reference evidence="8" key="1">
    <citation type="submission" date="2019-08" db="EMBL/GenBank/DDBJ databases">
        <authorList>
            <person name="Kucharzyk K."/>
            <person name="Murdoch R.W."/>
            <person name="Higgins S."/>
            <person name="Loffler F."/>
        </authorList>
    </citation>
    <scope>NUCLEOTIDE SEQUENCE</scope>
</reference>
<evidence type="ECO:0000256" key="1">
    <source>
        <dbReference type="ARBA" id="ARBA00004651"/>
    </source>
</evidence>
<dbReference type="InterPro" id="IPR032816">
    <property type="entry name" value="VTT_dom"/>
</dbReference>
<keyword evidence="4 6" id="KW-1133">Transmembrane helix</keyword>